<evidence type="ECO:0000256" key="5">
    <source>
        <dbReference type="PIRSR" id="PIRSR615500-1"/>
    </source>
</evidence>
<dbReference type="GO" id="GO:0006508">
    <property type="term" value="P:proteolysis"/>
    <property type="evidence" value="ECO:0007669"/>
    <property type="project" value="UniProtKB-KW"/>
</dbReference>
<comment type="caution">
    <text evidence="9">The sequence shown here is derived from an EMBL/GenBank/DDBJ whole genome shotgun (WGS) entry which is preliminary data.</text>
</comment>
<organism evidence="9 10">
    <name type="scientific">Tahibacter aquaticus</name>
    <dbReference type="NCBI Taxonomy" id="520092"/>
    <lineage>
        <taxon>Bacteria</taxon>
        <taxon>Pseudomonadati</taxon>
        <taxon>Pseudomonadota</taxon>
        <taxon>Gammaproteobacteria</taxon>
        <taxon>Lysobacterales</taxon>
        <taxon>Rhodanobacteraceae</taxon>
        <taxon>Tahibacter</taxon>
    </lineage>
</organism>
<proteinExistence type="inferred from homology"/>
<feature type="active site" description="Charge relay system" evidence="5 6">
    <location>
        <position position="423"/>
    </location>
</feature>
<dbReference type="Proteomes" id="UP000295293">
    <property type="component" value="Unassembled WGS sequence"/>
</dbReference>
<protein>
    <submittedName>
        <fullName evidence="9">Subtilase family protein</fullName>
    </submittedName>
</protein>
<feature type="chain" id="PRO_5020631940" evidence="7">
    <location>
        <begin position="31"/>
        <end position="500"/>
    </location>
</feature>
<keyword evidence="3 6" id="KW-0378">Hydrolase</keyword>
<dbReference type="GO" id="GO:0004252">
    <property type="term" value="F:serine-type endopeptidase activity"/>
    <property type="evidence" value="ECO:0007669"/>
    <property type="project" value="UniProtKB-UniRule"/>
</dbReference>
<sequence length="500" mass="51633">MHRNSLIAGHLPARRLLCLALLAASAGVGAAQIDPALQANNSRQLQDVLIVLEDQATPLTTPLAEDADYLLRRRVLVANLIARAEEQQADVRAWLDEKGIAYQPYWIANVIQAQLTPAALRELASAERGSRLGAVARVERNATFVQKLPQQEVTSTEAITAVTPGVTRIRAPSVWSAGFRGQGVVIGGMDTGYQWNHPALKGKYRGWNGTTANHNYNWHDAIHNSSGNTCGNNAAAPCDDNGHGTHTAGTFAGDDGGSNQIGVAPGAKWVGCRNMAAGAGTPARYIECLQWMLAPTNLANASPNPDLAPDVTSNSWGCTAGEGCSGGNEIKTAVDNLVAGGVMVIAAAGNDGSSCSTIGDPPATYASAFVVGATGTTSDSLASFSSRGPVPGNSAIKPDVSAPGVSVRSSIRNSGYGSMSGTSMATPHVAGVVALMMSAKPSLKGNPALVAQLLRQSVVSATVPFSQTCGGTTSGTRPNHMVGHGRLDAWLAYQAAIALP</sequence>
<dbReference type="InterPro" id="IPR015500">
    <property type="entry name" value="Peptidase_S8_subtilisin-rel"/>
</dbReference>
<feature type="signal peptide" evidence="7">
    <location>
        <begin position="1"/>
        <end position="30"/>
    </location>
</feature>
<reference evidence="9 10" key="1">
    <citation type="submission" date="2019-03" db="EMBL/GenBank/DDBJ databases">
        <title>Genomic Encyclopedia of Type Strains, Phase IV (KMG-IV): sequencing the most valuable type-strain genomes for metagenomic binning, comparative biology and taxonomic classification.</title>
        <authorList>
            <person name="Goeker M."/>
        </authorList>
    </citation>
    <scope>NUCLEOTIDE SEQUENCE [LARGE SCALE GENOMIC DNA]</scope>
    <source>
        <strain evidence="9 10">DSM 21667</strain>
    </source>
</reference>
<gene>
    <name evidence="9" type="ORF">DFR29_11941</name>
</gene>
<evidence type="ECO:0000259" key="8">
    <source>
        <dbReference type="Pfam" id="PF00082"/>
    </source>
</evidence>
<accession>A0A4R6YMS7</accession>
<evidence type="ECO:0000313" key="10">
    <source>
        <dbReference type="Proteomes" id="UP000295293"/>
    </source>
</evidence>
<dbReference type="Pfam" id="PF00082">
    <property type="entry name" value="Peptidase_S8"/>
    <property type="match status" value="1"/>
</dbReference>
<dbReference type="InterPro" id="IPR000209">
    <property type="entry name" value="Peptidase_S8/S53_dom"/>
</dbReference>
<keyword evidence="2 6" id="KW-0645">Protease</keyword>
<keyword evidence="7" id="KW-0732">Signal</keyword>
<dbReference type="OrthoDB" id="9790784at2"/>
<dbReference type="RefSeq" id="WP_133821255.1">
    <property type="nucleotide sequence ID" value="NZ_SNZH01000019.1"/>
</dbReference>
<feature type="active site" description="Charge relay system" evidence="5 6">
    <location>
        <position position="243"/>
    </location>
</feature>
<evidence type="ECO:0000256" key="7">
    <source>
        <dbReference type="SAM" id="SignalP"/>
    </source>
</evidence>
<dbReference type="AlphaFoldDB" id="A0A4R6YMS7"/>
<dbReference type="InterPro" id="IPR023828">
    <property type="entry name" value="Peptidase_S8_Ser-AS"/>
</dbReference>
<evidence type="ECO:0000313" key="9">
    <source>
        <dbReference type="EMBL" id="TDR38713.1"/>
    </source>
</evidence>
<dbReference type="PANTHER" id="PTHR43399">
    <property type="entry name" value="SUBTILISIN-RELATED"/>
    <property type="match status" value="1"/>
</dbReference>
<dbReference type="EMBL" id="SNZH01000019">
    <property type="protein sequence ID" value="TDR38713.1"/>
    <property type="molecule type" value="Genomic_DNA"/>
</dbReference>
<evidence type="ECO:0000256" key="4">
    <source>
        <dbReference type="ARBA" id="ARBA00022825"/>
    </source>
</evidence>
<evidence type="ECO:0000256" key="1">
    <source>
        <dbReference type="ARBA" id="ARBA00011073"/>
    </source>
</evidence>
<dbReference type="InterPro" id="IPR051048">
    <property type="entry name" value="Peptidase_S8/S53_subtilisin"/>
</dbReference>
<dbReference type="PANTHER" id="PTHR43399:SF4">
    <property type="entry name" value="CELL WALL-ASSOCIATED PROTEASE"/>
    <property type="match status" value="1"/>
</dbReference>
<dbReference type="PRINTS" id="PR00723">
    <property type="entry name" value="SUBTILISIN"/>
</dbReference>
<dbReference type="SUPFAM" id="SSF52743">
    <property type="entry name" value="Subtilisin-like"/>
    <property type="match status" value="1"/>
</dbReference>
<feature type="active site" description="Charge relay system" evidence="5 6">
    <location>
        <position position="190"/>
    </location>
</feature>
<keyword evidence="10" id="KW-1185">Reference proteome</keyword>
<feature type="domain" description="Peptidase S8/S53" evidence="8">
    <location>
        <begin position="181"/>
        <end position="485"/>
    </location>
</feature>
<keyword evidence="4 6" id="KW-0720">Serine protease</keyword>
<dbReference type="InterPro" id="IPR036852">
    <property type="entry name" value="Peptidase_S8/S53_dom_sf"/>
</dbReference>
<dbReference type="PROSITE" id="PS00138">
    <property type="entry name" value="SUBTILASE_SER"/>
    <property type="match status" value="1"/>
</dbReference>
<dbReference type="PROSITE" id="PS51892">
    <property type="entry name" value="SUBTILASE"/>
    <property type="match status" value="1"/>
</dbReference>
<comment type="similarity">
    <text evidence="1 6">Belongs to the peptidase S8 family.</text>
</comment>
<dbReference type="Gene3D" id="3.40.50.200">
    <property type="entry name" value="Peptidase S8/S53 domain"/>
    <property type="match status" value="1"/>
</dbReference>
<evidence type="ECO:0000256" key="6">
    <source>
        <dbReference type="PROSITE-ProRule" id="PRU01240"/>
    </source>
</evidence>
<name>A0A4R6YMS7_9GAMM</name>
<evidence type="ECO:0000256" key="3">
    <source>
        <dbReference type="ARBA" id="ARBA00022801"/>
    </source>
</evidence>
<evidence type="ECO:0000256" key="2">
    <source>
        <dbReference type="ARBA" id="ARBA00022670"/>
    </source>
</evidence>